<evidence type="ECO:0000313" key="2">
    <source>
        <dbReference type="Proteomes" id="UP001066276"/>
    </source>
</evidence>
<evidence type="ECO:0000313" key="1">
    <source>
        <dbReference type="EMBL" id="KAJ1213787.1"/>
    </source>
</evidence>
<dbReference type="AlphaFoldDB" id="A0AAV7WI99"/>
<proteinExistence type="predicted"/>
<accession>A0AAV7WI99</accession>
<dbReference type="PANTHER" id="PTHR33198">
    <property type="entry name" value="ANK_REP_REGION DOMAIN-CONTAINING PROTEIN-RELATED"/>
    <property type="match status" value="1"/>
</dbReference>
<keyword evidence="2" id="KW-1185">Reference proteome</keyword>
<dbReference type="EMBL" id="JANPWB010000001">
    <property type="protein sequence ID" value="KAJ1213787.1"/>
    <property type="molecule type" value="Genomic_DNA"/>
</dbReference>
<dbReference type="PANTHER" id="PTHR33198:SF19">
    <property type="entry name" value="CCHC-TYPE DOMAIN-CONTAINING PROTEIN"/>
    <property type="match status" value="1"/>
</dbReference>
<protein>
    <recommendedName>
        <fullName evidence="3">Retrotransposon gag domain-containing protein</fullName>
    </recommendedName>
</protein>
<reference evidence="1" key="1">
    <citation type="journal article" date="2022" name="bioRxiv">
        <title>Sequencing and chromosome-scale assembly of the giantPleurodeles waltlgenome.</title>
        <authorList>
            <person name="Brown T."/>
            <person name="Elewa A."/>
            <person name="Iarovenko S."/>
            <person name="Subramanian E."/>
            <person name="Araus A.J."/>
            <person name="Petzold A."/>
            <person name="Susuki M."/>
            <person name="Suzuki K.-i.T."/>
            <person name="Hayashi T."/>
            <person name="Toyoda A."/>
            <person name="Oliveira C."/>
            <person name="Osipova E."/>
            <person name="Leigh N.D."/>
            <person name="Simon A."/>
            <person name="Yun M.H."/>
        </authorList>
    </citation>
    <scope>NUCLEOTIDE SEQUENCE</scope>
    <source>
        <strain evidence="1">20211129_DDA</strain>
        <tissue evidence="1">Liver</tissue>
    </source>
</reference>
<gene>
    <name evidence="1" type="ORF">NDU88_001418</name>
</gene>
<name>A0AAV7WI99_PLEWA</name>
<comment type="caution">
    <text evidence="1">The sequence shown here is derived from an EMBL/GenBank/DDBJ whole genome shotgun (WGS) entry which is preliminary data.</text>
</comment>
<organism evidence="1 2">
    <name type="scientific">Pleurodeles waltl</name>
    <name type="common">Iberian ribbed newt</name>
    <dbReference type="NCBI Taxonomy" id="8319"/>
    <lineage>
        <taxon>Eukaryota</taxon>
        <taxon>Metazoa</taxon>
        <taxon>Chordata</taxon>
        <taxon>Craniata</taxon>
        <taxon>Vertebrata</taxon>
        <taxon>Euteleostomi</taxon>
        <taxon>Amphibia</taxon>
        <taxon>Batrachia</taxon>
        <taxon>Caudata</taxon>
        <taxon>Salamandroidea</taxon>
        <taxon>Salamandridae</taxon>
        <taxon>Pleurodelinae</taxon>
        <taxon>Pleurodeles</taxon>
    </lineage>
</organism>
<sequence length="251" mass="28898">MGDQSISAPPPFLATSGDPPIPWKQWKKLFNTYMLEIGRDRYAPPRRQTILLHHLGIEGRRIYENLPEVSLGMGDGQPTNVFDMSVQMLDAQFTPKTYLVLQSHTVFSRVQRRDKDIASYVASLQGLALSCEFDRLLDSLIIDQLVKCAHDKRIREKLLMKDPNLEEAIQIAKRMEHAGVWVQEMEEVPKQMEQGIVAEIKNKEEPHGIVEWNKFTRSSEGVEANKDEKRRTQEWRVIKCFRCDAPGHIAC</sequence>
<dbReference type="Proteomes" id="UP001066276">
    <property type="component" value="Chromosome 1_1"/>
</dbReference>
<evidence type="ECO:0008006" key="3">
    <source>
        <dbReference type="Google" id="ProtNLM"/>
    </source>
</evidence>